<dbReference type="AlphaFoldDB" id="A0A0H3A6J2"/>
<accession>A0A0H3A6J2</accession>
<name>A0A0H3A6J2_NITV4</name>
<dbReference type="SMART" id="SM00862">
    <property type="entry name" value="Trans_reg_C"/>
    <property type="match status" value="1"/>
</dbReference>
<dbReference type="PROSITE" id="PS50110">
    <property type="entry name" value="RESPONSE_REGULATORY"/>
    <property type="match status" value="1"/>
</dbReference>
<dbReference type="Gene3D" id="1.10.10.10">
    <property type="entry name" value="Winged helix-like DNA-binding domain superfamily/Winged helix DNA-binding domain"/>
    <property type="match status" value="1"/>
</dbReference>
<dbReference type="CDD" id="cd00383">
    <property type="entry name" value="trans_reg_C"/>
    <property type="match status" value="1"/>
</dbReference>
<evidence type="ECO:0000256" key="7">
    <source>
        <dbReference type="PROSITE-ProRule" id="PRU01091"/>
    </source>
</evidence>
<dbReference type="Gene3D" id="6.10.250.690">
    <property type="match status" value="1"/>
</dbReference>
<dbReference type="InterPro" id="IPR039420">
    <property type="entry name" value="WalR-like"/>
</dbReference>
<feature type="modified residue" description="4-aspartylphosphate" evidence="6">
    <location>
        <position position="67"/>
    </location>
</feature>
<evidence type="ECO:0000256" key="6">
    <source>
        <dbReference type="PROSITE-ProRule" id="PRU00169"/>
    </source>
</evidence>
<dbReference type="SMART" id="SM00448">
    <property type="entry name" value="REC"/>
    <property type="match status" value="1"/>
</dbReference>
<feature type="domain" description="Response regulatory" evidence="8">
    <location>
        <begin position="18"/>
        <end position="132"/>
    </location>
</feature>
<dbReference type="Pfam" id="PF00486">
    <property type="entry name" value="Trans_reg_C"/>
    <property type="match status" value="1"/>
</dbReference>
<dbReference type="InterPro" id="IPR036388">
    <property type="entry name" value="WH-like_DNA-bd_sf"/>
</dbReference>
<feature type="domain" description="OmpR/PhoB-type" evidence="9">
    <location>
        <begin position="139"/>
        <end position="237"/>
    </location>
</feature>
<organism evidence="10 11">
    <name type="scientific">Nitratidesulfovibrio vulgaris (strain DP4)</name>
    <name type="common">Desulfovibrio vulgaris</name>
    <dbReference type="NCBI Taxonomy" id="391774"/>
    <lineage>
        <taxon>Bacteria</taxon>
        <taxon>Pseudomonadati</taxon>
        <taxon>Thermodesulfobacteriota</taxon>
        <taxon>Desulfovibrionia</taxon>
        <taxon>Desulfovibrionales</taxon>
        <taxon>Desulfovibrionaceae</taxon>
        <taxon>Nitratidesulfovibrio</taxon>
    </lineage>
</organism>
<dbReference type="SUPFAM" id="SSF52172">
    <property type="entry name" value="CheY-like"/>
    <property type="match status" value="1"/>
</dbReference>
<dbReference type="GO" id="GO:0006355">
    <property type="term" value="P:regulation of DNA-templated transcription"/>
    <property type="evidence" value="ECO:0007669"/>
    <property type="project" value="InterPro"/>
</dbReference>
<sequence length="242" mass="26825" precursor="true">MHRRRKRSRVRAREGFMNILIVEDDATIAATTAQALVDAGNEAMVASTLDEAREKAGSGAWDAIVLDLMLPDGDGADLLHELRERGDTVPVLVLSARQSVEDRVRHLESGSDDYLTKPFAISELLARLAALRRRSAGRPMSLTHSGLMLDLVHRKAYRDGCEMDLKGREFALLLLLMENAGTVVTRNMIVKRVWGYDFMPGSNIIDVQICQLREKTERNGAPRVIHTMRGVGYVFGLADAVA</sequence>
<dbReference type="PANTHER" id="PTHR48111:SF1">
    <property type="entry name" value="TWO-COMPONENT RESPONSE REGULATOR ORR33"/>
    <property type="match status" value="1"/>
</dbReference>
<protein>
    <submittedName>
        <fullName evidence="10">Two component transcriptional regulator, winged helix family</fullName>
    </submittedName>
</protein>
<dbReference type="EMBL" id="CP000527">
    <property type="protein sequence ID" value="ABM27682.1"/>
    <property type="molecule type" value="Genomic_DNA"/>
</dbReference>
<dbReference type="PROSITE" id="PS51755">
    <property type="entry name" value="OMPR_PHOB"/>
    <property type="match status" value="1"/>
</dbReference>
<dbReference type="Gene3D" id="3.40.50.2300">
    <property type="match status" value="1"/>
</dbReference>
<evidence type="ECO:0000313" key="11">
    <source>
        <dbReference type="Proteomes" id="UP000009173"/>
    </source>
</evidence>
<dbReference type="InterPro" id="IPR011006">
    <property type="entry name" value="CheY-like_superfamily"/>
</dbReference>
<proteinExistence type="predicted"/>
<dbReference type="GO" id="GO:0000156">
    <property type="term" value="F:phosphorelay response regulator activity"/>
    <property type="evidence" value="ECO:0007669"/>
    <property type="project" value="TreeGrafter"/>
</dbReference>
<keyword evidence="3" id="KW-0805">Transcription regulation</keyword>
<evidence type="ECO:0000259" key="9">
    <source>
        <dbReference type="PROSITE" id="PS51755"/>
    </source>
</evidence>
<evidence type="ECO:0000256" key="2">
    <source>
        <dbReference type="ARBA" id="ARBA00023012"/>
    </source>
</evidence>
<reference evidence="11" key="1">
    <citation type="journal article" date="2009" name="Environ. Microbiol.">
        <title>Contribution of mobile genetic elements to Desulfovibrio vulgaris genome plasticity.</title>
        <authorList>
            <person name="Walker C.B."/>
            <person name="Stolyar S."/>
            <person name="Chivian D."/>
            <person name="Pinel N."/>
            <person name="Gabster J.A."/>
            <person name="Dehal P.S."/>
            <person name="He Z."/>
            <person name="Yang Z.K."/>
            <person name="Yen H.C."/>
            <person name="Zhou J."/>
            <person name="Wall J.D."/>
            <person name="Hazen T.C."/>
            <person name="Arkin A.P."/>
            <person name="Stahl D.A."/>
        </authorList>
    </citation>
    <scope>NUCLEOTIDE SEQUENCE [LARGE SCALE GENOMIC DNA]</scope>
    <source>
        <strain evidence="11">DP4</strain>
    </source>
</reference>
<dbReference type="KEGG" id="dvl:Dvul_0659"/>
<gene>
    <name evidence="10" type="ordered locus">Dvul_0659</name>
</gene>
<dbReference type="Pfam" id="PF00072">
    <property type="entry name" value="Response_reg"/>
    <property type="match status" value="1"/>
</dbReference>
<evidence type="ECO:0000256" key="1">
    <source>
        <dbReference type="ARBA" id="ARBA00022553"/>
    </source>
</evidence>
<evidence type="ECO:0000259" key="8">
    <source>
        <dbReference type="PROSITE" id="PS50110"/>
    </source>
</evidence>
<dbReference type="PANTHER" id="PTHR48111">
    <property type="entry name" value="REGULATOR OF RPOS"/>
    <property type="match status" value="1"/>
</dbReference>
<keyword evidence="4 7" id="KW-0238">DNA-binding</keyword>
<keyword evidence="2" id="KW-0902">Two-component regulatory system</keyword>
<dbReference type="InterPro" id="IPR001867">
    <property type="entry name" value="OmpR/PhoB-type_DNA-bd"/>
</dbReference>
<evidence type="ECO:0000256" key="4">
    <source>
        <dbReference type="ARBA" id="ARBA00023125"/>
    </source>
</evidence>
<dbReference type="GO" id="GO:0000976">
    <property type="term" value="F:transcription cis-regulatory region binding"/>
    <property type="evidence" value="ECO:0007669"/>
    <property type="project" value="TreeGrafter"/>
</dbReference>
<keyword evidence="1 6" id="KW-0597">Phosphoprotein</keyword>
<evidence type="ECO:0000256" key="3">
    <source>
        <dbReference type="ARBA" id="ARBA00023015"/>
    </source>
</evidence>
<dbReference type="Proteomes" id="UP000009173">
    <property type="component" value="Chromosome"/>
</dbReference>
<evidence type="ECO:0000313" key="10">
    <source>
        <dbReference type="EMBL" id="ABM27682.1"/>
    </source>
</evidence>
<keyword evidence="5" id="KW-0804">Transcription</keyword>
<dbReference type="InterPro" id="IPR001789">
    <property type="entry name" value="Sig_transdc_resp-reg_receiver"/>
</dbReference>
<dbReference type="FunFam" id="1.10.10.10:FF:000005">
    <property type="entry name" value="Two-component system response regulator"/>
    <property type="match status" value="1"/>
</dbReference>
<dbReference type="GO" id="GO:0005829">
    <property type="term" value="C:cytosol"/>
    <property type="evidence" value="ECO:0007669"/>
    <property type="project" value="TreeGrafter"/>
</dbReference>
<dbReference type="HOGENOM" id="CLU_000445_30_1_7"/>
<feature type="DNA-binding region" description="OmpR/PhoB-type" evidence="7">
    <location>
        <begin position="139"/>
        <end position="237"/>
    </location>
</feature>
<dbReference type="GO" id="GO:0032993">
    <property type="term" value="C:protein-DNA complex"/>
    <property type="evidence" value="ECO:0007669"/>
    <property type="project" value="TreeGrafter"/>
</dbReference>
<evidence type="ECO:0000256" key="5">
    <source>
        <dbReference type="ARBA" id="ARBA00023163"/>
    </source>
</evidence>